<protein>
    <submittedName>
        <fullName evidence="2">Uncharacterized protein</fullName>
    </submittedName>
</protein>
<reference evidence="2" key="1">
    <citation type="submission" date="2018-05" db="EMBL/GenBank/DDBJ databases">
        <authorList>
            <person name="Lanie J.A."/>
            <person name="Ng W.-L."/>
            <person name="Kazmierczak K.M."/>
            <person name="Andrzejewski T.M."/>
            <person name="Davidsen T.M."/>
            <person name="Wayne K.J."/>
            <person name="Tettelin H."/>
            <person name="Glass J.I."/>
            <person name="Rusch D."/>
            <person name="Podicherti R."/>
            <person name="Tsui H.-C.T."/>
            <person name="Winkler M.E."/>
        </authorList>
    </citation>
    <scope>NUCLEOTIDE SEQUENCE</scope>
</reference>
<proteinExistence type="predicted"/>
<evidence type="ECO:0000313" key="2">
    <source>
        <dbReference type="EMBL" id="SVD93884.1"/>
    </source>
</evidence>
<organism evidence="2">
    <name type="scientific">marine metagenome</name>
    <dbReference type="NCBI Taxonomy" id="408172"/>
    <lineage>
        <taxon>unclassified sequences</taxon>
        <taxon>metagenomes</taxon>
        <taxon>ecological metagenomes</taxon>
    </lineage>
</organism>
<name>A0A382ZEC8_9ZZZZ</name>
<feature type="region of interest" description="Disordered" evidence="1">
    <location>
        <begin position="34"/>
        <end position="55"/>
    </location>
</feature>
<gene>
    <name evidence="2" type="ORF">METZ01_LOCUS446738</name>
</gene>
<dbReference type="AlphaFoldDB" id="A0A382ZEC8"/>
<dbReference type="EMBL" id="UINC01183232">
    <property type="protein sequence ID" value="SVD93884.1"/>
    <property type="molecule type" value="Genomic_DNA"/>
</dbReference>
<evidence type="ECO:0000256" key="1">
    <source>
        <dbReference type="SAM" id="MobiDB-lite"/>
    </source>
</evidence>
<sequence>MNQKKANIVLDLEEIQAGINFFSNRIVDIVNEDNAPAINGEGEEESSSESDKDSE</sequence>
<accession>A0A382ZEC8</accession>